<evidence type="ECO:0000313" key="5">
    <source>
        <dbReference type="EMBL" id="KZS14135.1"/>
    </source>
</evidence>
<feature type="transmembrane region" description="Helical" evidence="2">
    <location>
        <begin position="309"/>
        <end position="335"/>
    </location>
</feature>
<proteinExistence type="predicted"/>
<sequence>MQRPHHLSLRLVLMLVAVFLSIRVTRVQGHGRLVEPPSRASAWRYGFSTEKDYNDSESYCGGWARQHQRNGGKCGVCGDAWDLPQPRAHEHGGRYGQAVIVRTYKMNADIEIGIELTANHQGYFEFRICEHNLVKQPETEECFDRNLLRRSDADAGDAQSHRYYPGEGHNVVFRSTYKLPEGLTCSQCVLQWRYVAGNNWGNCANGTEAVGCGPQEHFFGCADIKITEDGVPDATTISPKMTTTTTFKPRTRGTVTSRYVRPTKTVETTTSTTTTPTTQRQSSTTSSTTSAPELAPPVYHYNYFNPGTYIGVIITLATLLFAIICIGGTILYFYYFHPMVKNLISERWRHVRSQVNPSERKAPLKLPASVFAQQEPPQLSNSGDLKPPVPPRAIRRIGDIRLLSLTISEPLDVTINGISVPRDGASPTTSGQSAEEKNSSSA</sequence>
<reference evidence="5 6" key="1">
    <citation type="submission" date="2016-03" db="EMBL/GenBank/DDBJ databases">
        <title>EvidentialGene: Evidence-directed Construction of Genes on Genomes.</title>
        <authorList>
            <person name="Gilbert D.G."/>
            <person name="Choi J.-H."/>
            <person name="Mockaitis K."/>
            <person name="Colbourne J."/>
            <person name="Pfrender M."/>
        </authorList>
    </citation>
    <scope>NUCLEOTIDE SEQUENCE [LARGE SCALE GENOMIC DNA]</scope>
    <source>
        <strain evidence="5 6">Xinb3</strain>
        <tissue evidence="5">Complete organism</tissue>
    </source>
</reference>
<accession>A0A164XEA6</accession>
<dbReference type="AlphaFoldDB" id="A0A164XEA6"/>
<feature type="region of interest" description="Disordered" evidence="1">
    <location>
        <begin position="418"/>
        <end position="442"/>
    </location>
</feature>
<name>A0A164XEA6_9CRUS</name>
<feature type="compositionally biased region" description="Low complexity" evidence="1">
    <location>
        <begin position="263"/>
        <end position="290"/>
    </location>
</feature>
<comment type="caution">
    <text evidence="5">The sequence shown here is derived from an EMBL/GenBank/DDBJ whole genome shotgun (WGS) entry which is preliminary data.</text>
</comment>
<feature type="domain" description="Chitin-binding type-4" evidence="4">
    <location>
        <begin position="30"/>
        <end position="224"/>
    </location>
</feature>
<dbReference type="OrthoDB" id="64893at2759"/>
<dbReference type="InterPro" id="IPR004302">
    <property type="entry name" value="Cellulose/chitin-bd_N"/>
</dbReference>
<feature type="chain" id="PRO_5007854294" description="Chitin-binding type-4 domain-containing protein" evidence="3">
    <location>
        <begin position="30"/>
        <end position="442"/>
    </location>
</feature>
<keyword evidence="2" id="KW-0812">Transmembrane</keyword>
<organism evidence="5 6">
    <name type="scientific">Daphnia magna</name>
    <dbReference type="NCBI Taxonomy" id="35525"/>
    <lineage>
        <taxon>Eukaryota</taxon>
        <taxon>Metazoa</taxon>
        <taxon>Ecdysozoa</taxon>
        <taxon>Arthropoda</taxon>
        <taxon>Crustacea</taxon>
        <taxon>Branchiopoda</taxon>
        <taxon>Diplostraca</taxon>
        <taxon>Cladocera</taxon>
        <taxon>Anomopoda</taxon>
        <taxon>Daphniidae</taxon>
        <taxon>Daphnia</taxon>
    </lineage>
</organism>
<feature type="region of interest" description="Disordered" evidence="1">
    <location>
        <begin position="263"/>
        <end position="291"/>
    </location>
</feature>
<keyword evidence="2" id="KW-0472">Membrane</keyword>
<dbReference type="Proteomes" id="UP000076858">
    <property type="component" value="Unassembled WGS sequence"/>
</dbReference>
<dbReference type="EMBL" id="LRGB01001005">
    <property type="protein sequence ID" value="KZS14135.1"/>
    <property type="molecule type" value="Genomic_DNA"/>
</dbReference>
<dbReference type="STRING" id="35525.A0A164XEA6"/>
<evidence type="ECO:0000256" key="2">
    <source>
        <dbReference type="SAM" id="Phobius"/>
    </source>
</evidence>
<evidence type="ECO:0000256" key="1">
    <source>
        <dbReference type="SAM" id="MobiDB-lite"/>
    </source>
</evidence>
<gene>
    <name evidence="5" type="ORF">APZ42_020799</name>
</gene>
<protein>
    <recommendedName>
        <fullName evidence="4">Chitin-binding type-4 domain-containing protein</fullName>
    </recommendedName>
</protein>
<keyword evidence="2" id="KW-1133">Transmembrane helix</keyword>
<dbReference type="Pfam" id="PF03067">
    <property type="entry name" value="LPMO_10"/>
    <property type="match status" value="1"/>
</dbReference>
<evidence type="ECO:0000259" key="4">
    <source>
        <dbReference type="Pfam" id="PF03067"/>
    </source>
</evidence>
<evidence type="ECO:0000256" key="3">
    <source>
        <dbReference type="SAM" id="SignalP"/>
    </source>
</evidence>
<keyword evidence="3" id="KW-0732">Signal</keyword>
<evidence type="ECO:0000313" key="6">
    <source>
        <dbReference type="Proteomes" id="UP000076858"/>
    </source>
</evidence>
<feature type="signal peptide" evidence="3">
    <location>
        <begin position="1"/>
        <end position="29"/>
    </location>
</feature>
<keyword evidence="6" id="KW-1185">Reference proteome</keyword>